<proteinExistence type="predicted"/>
<dbReference type="GO" id="GO:0006508">
    <property type="term" value="P:proteolysis"/>
    <property type="evidence" value="ECO:0007669"/>
    <property type="project" value="InterPro"/>
</dbReference>
<dbReference type="AlphaFoldDB" id="A0A1H9N6N3"/>
<dbReference type="InterPro" id="IPR005151">
    <property type="entry name" value="Tail-specific_protease"/>
</dbReference>
<dbReference type="InterPro" id="IPR029045">
    <property type="entry name" value="ClpP/crotonase-like_dom_sf"/>
</dbReference>
<sequence length="414" mass="47194">MTYKEIFNEVVNIMKKDSSTCEDMGAGDYRKYEAMIRDDMSDEEFTYVVKKYLATFGMEGHLSFNDTSMGKLGFQVMRHENALYVIESASDSQLHFKDKIIEIDGKTIEQCAAENEEFLMGETNERQGCLWNQILLFAKTVTVVKDGKFSEVTLKRVEDYSVDNKYSYRDLGKGTLYIKLLDFTDEGAIRNLYHECNDLLNSCENLIVDVRDNGGGTDTAFFPLFEYCYPSDKKLDDYVPKQPHMAINYSLRNCDARLKLLDELFKGEIPEDIRPAVENMKNNLLKYRGQGMVVDESMDDETGIGDIVGRALPHKVWIITDQNCGSSGDAFVYDMSFSPKVTVVGRPTLGIIDYSNCSVETWEHFKMVYPTSRSGALDLGEGTGHKGVPVDHYIPWTPEHLERDVDLEYVLEQI</sequence>
<protein>
    <submittedName>
        <fullName evidence="2">Peptidase family S41</fullName>
    </submittedName>
</protein>
<dbReference type="GO" id="GO:0008236">
    <property type="term" value="F:serine-type peptidase activity"/>
    <property type="evidence" value="ECO:0007669"/>
    <property type="project" value="InterPro"/>
</dbReference>
<name>A0A1H9N6N3_BUTFI</name>
<reference evidence="2 3" key="1">
    <citation type="submission" date="2016-10" db="EMBL/GenBank/DDBJ databases">
        <authorList>
            <person name="de Groot N.N."/>
        </authorList>
    </citation>
    <scope>NUCLEOTIDE SEQUENCE [LARGE SCALE GENOMIC DNA]</scope>
    <source>
        <strain evidence="2 3">AR40</strain>
    </source>
</reference>
<gene>
    <name evidence="2" type="ORF">SAMN04487884_10450</name>
</gene>
<dbReference type="SUPFAM" id="SSF52096">
    <property type="entry name" value="ClpP/crotonase"/>
    <property type="match status" value="1"/>
</dbReference>
<organism evidence="2 3">
    <name type="scientific">Butyrivibrio fibrisolvens</name>
    <dbReference type="NCBI Taxonomy" id="831"/>
    <lineage>
        <taxon>Bacteria</taxon>
        <taxon>Bacillati</taxon>
        <taxon>Bacillota</taxon>
        <taxon>Clostridia</taxon>
        <taxon>Lachnospirales</taxon>
        <taxon>Lachnospiraceae</taxon>
        <taxon>Butyrivibrio</taxon>
    </lineage>
</organism>
<dbReference type="Pfam" id="PF03572">
    <property type="entry name" value="Peptidase_S41"/>
    <property type="match status" value="1"/>
</dbReference>
<evidence type="ECO:0000259" key="1">
    <source>
        <dbReference type="Pfam" id="PF03572"/>
    </source>
</evidence>
<dbReference type="EMBL" id="FOGJ01000004">
    <property type="protein sequence ID" value="SER31083.1"/>
    <property type="molecule type" value="Genomic_DNA"/>
</dbReference>
<dbReference type="Proteomes" id="UP000182584">
    <property type="component" value="Unassembled WGS sequence"/>
</dbReference>
<dbReference type="Gene3D" id="3.90.226.10">
    <property type="entry name" value="2-enoyl-CoA Hydratase, Chain A, domain 1"/>
    <property type="match status" value="1"/>
</dbReference>
<accession>A0A1H9N6N3</accession>
<dbReference type="OrthoDB" id="3177522at2"/>
<feature type="domain" description="Tail specific protease" evidence="1">
    <location>
        <begin position="176"/>
        <end position="350"/>
    </location>
</feature>
<evidence type="ECO:0000313" key="3">
    <source>
        <dbReference type="Proteomes" id="UP000182584"/>
    </source>
</evidence>
<evidence type="ECO:0000313" key="2">
    <source>
        <dbReference type="EMBL" id="SER31083.1"/>
    </source>
</evidence>